<name>A0A0G0SDS5_9BACT</name>
<gene>
    <name evidence="2" type="ORF">UU02_C0036G0004</name>
</gene>
<comment type="caution">
    <text evidence="2">The sequence shown here is derived from an EMBL/GenBank/DDBJ whole genome shotgun (WGS) entry which is preliminary data.</text>
</comment>
<organism evidence="2 3">
    <name type="scientific">Candidatus Woesebacteria bacterium GW2011_GWA1_40_43</name>
    <dbReference type="NCBI Taxonomy" id="1618553"/>
    <lineage>
        <taxon>Bacteria</taxon>
        <taxon>Candidatus Woeseibacteriota</taxon>
    </lineage>
</organism>
<accession>A0A0G0SDS5</accession>
<protein>
    <submittedName>
        <fullName evidence="2">Uncharacterized protein</fullName>
    </submittedName>
</protein>
<sequence>MKKILWLILSVIVVLAVFAFVWFVWPGPQIANAMSTLSEIKNQAAVAGPQGPKGDTGPAMDPADPAFKAVVDKAVANQIAQAQSAVQPVPATAGTSVSVVAATCILDSFPENARFGVQLTVKQLTGTDWEFDPSHASRVAGDVTHPELKADVDLSGCPVLVEGRKILNQEHHIWILIPGDKLYLDADGVFRAKEFSAWAYPSNWNMEDFSTAKAPIAGEFVDAKRQNMQQNGYDWPIFVHLSSGNMLEFKSGDKVGAVLPNNCNFTDPSRINVTGIYDSGNKTFDASIGAEKCWTAAKIDGSWAKWQDAKDNVTFKVIEAWLMPATWNQAQIDAWVAKQ</sequence>
<dbReference type="Proteomes" id="UP000034293">
    <property type="component" value="Unassembled WGS sequence"/>
</dbReference>
<dbReference type="EMBL" id="LBZA01000036">
    <property type="protein sequence ID" value="KKR63009.1"/>
    <property type="molecule type" value="Genomic_DNA"/>
</dbReference>
<evidence type="ECO:0000313" key="3">
    <source>
        <dbReference type="Proteomes" id="UP000034293"/>
    </source>
</evidence>
<evidence type="ECO:0000313" key="2">
    <source>
        <dbReference type="EMBL" id="KKR63009.1"/>
    </source>
</evidence>
<dbReference type="PATRIC" id="fig|1618553.3.peg.482"/>
<proteinExistence type="predicted"/>
<keyword evidence="1" id="KW-0472">Membrane</keyword>
<reference evidence="2 3" key="1">
    <citation type="journal article" date="2015" name="Nature">
        <title>rRNA introns, odd ribosomes, and small enigmatic genomes across a large radiation of phyla.</title>
        <authorList>
            <person name="Brown C.T."/>
            <person name="Hug L.A."/>
            <person name="Thomas B.C."/>
            <person name="Sharon I."/>
            <person name="Castelle C.J."/>
            <person name="Singh A."/>
            <person name="Wilkins M.J."/>
            <person name="Williams K.H."/>
            <person name="Banfield J.F."/>
        </authorList>
    </citation>
    <scope>NUCLEOTIDE SEQUENCE [LARGE SCALE GENOMIC DNA]</scope>
</reference>
<evidence type="ECO:0000256" key="1">
    <source>
        <dbReference type="SAM" id="Phobius"/>
    </source>
</evidence>
<feature type="transmembrane region" description="Helical" evidence="1">
    <location>
        <begin position="5"/>
        <end position="25"/>
    </location>
</feature>
<dbReference type="AlphaFoldDB" id="A0A0G0SDS5"/>
<keyword evidence="1" id="KW-1133">Transmembrane helix</keyword>
<keyword evidence="1" id="KW-0812">Transmembrane</keyword>